<accession>A0ABS7XGE9</accession>
<keyword evidence="7 8" id="KW-0998">Cell outer membrane</keyword>
<dbReference type="Gene3D" id="2.60.40.1120">
    <property type="entry name" value="Carboxypeptidase-like, regulatory domain"/>
    <property type="match status" value="1"/>
</dbReference>
<keyword evidence="4 8" id="KW-0812">Transmembrane</keyword>
<evidence type="ECO:0000256" key="3">
    <source>
        <dbReference type="ARBA" id="ARBA00022452"/>
    </source>
</evidence>
<dbReference type="Gene3D" id="2.170.130.10">
    <property type="entry name" value="TonB-dependent receptor, plug domain"/>
    <property type="match status" value="1"/>
</dbReference>
<comment type="similarity">
    <text evidence="8 9">Belongs to the TonB-dependent receptor family.</text>
</comment>
<dbReference type="PROSITE" id="PS52016">
    <property type="entry name" value="TONB_DEPENDENT_REC_3"/>
    <property type="match status" value="1"/>
</dbReference>
<organism evidence="13 14">
    <name type="scientific">Psychroflexus longus</name>
    <dbReference type="NCBI Taxonomy" id="2873596"/>
    <lineage>
        <taxon>Bacteria</taxon>
        <taxon>Pseudomonadati</taxon>
        <taxon>Bacteroidota</taxon>
        <taxon>Flavobacteriia</taxon>
        <taxon>Flavobacteriales</taxon>
        <taxon>Flavobacteriaceae</taxon>
        <taxon>Psychroflexus</taxon>
    </lineage>
</organism>
<keyword evidence="14" id="KW-1185">Reference proteome</keyword>
<dbReference type="InterPro" id="IPR000531">
    <property type="entry name" value="Beta-barrel_TonB"/>
</dbReference>
<evidence type="ECO:0000256" key="8">
    <source>
        <dbReference type="PROSITE-ProRule" id="PRU01360"/>
    </source>
</evidence>
<gene>
    <name evidence="13" type="ORF">LB452_03855</name>
</gene>
<comment type="caution">
    <text evidence="13">The sequence shown here is derived from an EMBL/GenBank/DDBJ whole genome shotgun (WGS) entry which is preliminary data.</text>
</comment>
<dbReference type="Pfam" id="PF00593">
    <property type="entry name" value="TonB_dep_Rec_b-barrel"/>
    <property type="match status" value="1"/>
</dbReference>
<dbReference type="RefSeq" id="WP_224460408.1">
    <property type="nucleotide sequence ID" value="NZ_JAIQZE010000003.1"/>
</dbReference>
<dbReference type="InterPro" id="IPR012910">
    <property type="entry name" value="Plug_dom"/>
</dbReference>
<dbReference type="SUPFAM" id="SSF56935">
    <property type="entry name" value="Porins"/>
    <property type="match status" value="1"/>
</dbReference>
<evidence type="ECO:0000256" key="2">
    <source>
        <dbReference type="ARBA" id="ARBA00022448"/>
    </source>
</evidence>
<feature type="domain" description="TonB-dependent receptor-like beta-barrel" evidence="11">
    <location>
        <begin position="479"/>
        <end position="960"/>
    </location>
</feature>
<dbReference type="Gene3D" id="2.40.170.20">
    <property type="entry name" value="TonB-dependent receptor, beta-barrel domain"/>
    <property type="match status" value="1"/>
</dbReference>
<dbReference type="InterPro" id="IPR039426">
    <property type="entry name" value="TonB-dep_rcpt-like"/>
</dbReference>
<evidence type="ECO:0000259" key="12">
    <source>
        <dbReference type="Pfam" id="PF07715"/>
    </source>
</evidence>
<evidence type="ECO:0000256" key="1">
    <source>
        <dbReference type="ARBA" id="ARBA00004571"/>
    </source>
</evidence>
<dbReference type="PANTHER" id="PTHR47234">
    <property type="match status" value="1"/>
</dbReference>
<evidence type="ECO:0000256" key="9">
    <source>
        <dbReference type="RuleBase" id="RU003357"/>
    </source>
</evidence>
<name>A0ABS7XGE9_9FLAO</name>
<feature type="region of interest" description="Disordered" evidence="10">
    <location>
        <begin position="615"/>
        <end position="646"/>
    </location>
</feature>
<evidence type="ECO:0000256" key="6">
    <source>
        <dbReference type="ARBA" id="ARBA00023136"/>
    </source>
</evidence>
<dbReference type="Proteomes" id="UP001199314">
    <property type="component" value="Unassembled WGS sequence"/>
</dbReference>
<evidence type="ECO:0000256" key="7">
    <source>
        <dbReference type="ARBA" id="ARBA00023237"/>
    </source>
</evidence>
<dbReference type="InterPro" id="IPR037066">
    <property type="entry name" value="Plug_dom_sf"/>
</dbReference>
<dbReference type="SUPFAM" id="SSF49464">
    <property type="entry name" value="Carboxypeptidase regulatory domain-like"/>
    <property type="match status" value="1"/>
</dbReference>
<dbReference type="EMBL" id="JAIQZE010000003">
    <property type="protein sequence ID" value="MBZ9778050.1"/>
    <property type="molecule type" value="Genomic_DNA"/>
</dbReference>
<keyword evidence="2 8" id="KW-0813">Transport</keyword>
<dbReference type="InterPro" id="IPR008969">
    <property type="entry name" value="CarboxyPept-like_regulatory"/>
</dbReference>
<evidence type="ECO:0000256" key="4">
    <source>
        <dbReference type="ARBA" id="ARBA00022692"/>
    </source>
</evidence>
<evidence type="ECO:0000259" key="11">
    <source>
        <dbReference type="Pfam" id="PF00593"/>
    </source>
</evidence>
<proteinExistence type="inferred from homology"/>
<keyword evidence="5 9" id="KW-0798">TonB box</keyword>
<dbReference type="Pfam" id="PF13715">
    <property type="entry name" value="CarbopepD_reg_2"/>
    <property type="match status" value="1"/>
</dbReference>
<evidence type="ECO:0000313" key="14">
    <source>
        <dbReference type="Proteomes" id="UP001199314"/>
    </source>
</evidence>
<feature type="domain" description="TonB-dependent receptor plug" evidence="12">
    <location>
        <begin position="230"/>
        <end position="350"/>
    </location>
</feature>
<evidence type="ECO:0000313" key="13">
    <source>
        <dbReference type="EMBL" id="MBZ9778050.1"/>
    </source>
</evidence>
<sequence>MKNYTKKVKGSRNFVSLHWTGKAMLSLVLMILVTVQGFANPKLFQSLSLNYENAALIDVLDKMKSESNFNFFYNIDDIEENKPVSITAENSAFEDILKEISKKANFDYAFNGNQIVLTSSSTSTLTKLTEGIIQDREITGLVVDQNGNPLPGANVVVKGTSTGAQTDFDGNFTLEVPEGKNILVVSYVGFKNVEVNVQGKSKIEVQLKPDAGQLDAVVVVGTRGKPRTSFDSPVAVDNFKTKDLEKTGKTTVDQQLMLRVPSYNATEQPVSDAAAHFSPADLRGLFPSRTLVLVNGKRKNASALVYSYVTPGRGEVGVDMKAIPSAALENVEVLRDGAAAQYGSDAIAGVINLVMKEKVDPFINNSFSTTTRGDGEQYQLESGFGADLGENGYVNFTLSHMDSETTQRAGEITSVQDEADYWGIPGAVPDFTLNDLSNFLDRNPSAGFKVGLPEMTITNFAYNLGYTLDEETETEIYSFGTLTDREGSAPQFARVPYWVPGFEAIYPNQDFFLAKMAPQIRDHTFSLGLRTTRNEWNFDLSSTLGKNRIDYYIEDSFNQSFAGASPSNFYNGAHEFSHVVNNLDVNRTFYDTGLEALSVAFGVEHRTENFVTEEGEFASYGDGESPDAQGGRTGSESFGGFSPENASDDYRSNIGFYTDITADITEDFLLSGALRYENYSDFGSNVSWKMSSRYKTLDDKLVLRGSVSSGFRAPSLHQVYYTATTTTLTENGVQQNGILDNGNPALRALGIPELDAETSFNLSAGLTYRISQNSGITIDAYQIDVDDRIVLSGQVTATGDPTSPIDQTLDNVGVGAAGFFLNAIDTRTQGIDIVYTLSNLEFGRGFLSGSLAANFNRTEVQGTNFPSFIENNNLGDALFSREDISRVETWRPREKIIGTLSYEIDKFTTNLSLMYYGSVTYRHPSNPLDDATYGGKTLTDLSVNYAFTDKINFTIGVNNLFDVFPDTFAEAYAGRGGAPQDRNLDFVGRFKYPWQTTQFGIDGTRVFSQLNISF</sequence>
<dbReference type="InterPro" id="IPR036942">
    <property type="entry name" value="Beta-barrel_TonB_sf"/>
</dbReference>
<keyword evidence="3 8" id="KW-1134">Transmembrane beta strand</keyword>
<protein>
    <submittedName>
        <fullName evidence="13">TonB-dependent receptor</fullName>
    </submittedName>
</protein>
<dbReference type="PANTHER" id="PTHR47234:SF3">
    <property type="entry name" value="SECRETIN_TONB SHORT N-TERMINAL DOMAIN-CONTAINING PROTEIN"/>
    <property type="match status" value="1"/>
</dbReference>
<evidence type="ECO:0000256" key="5">
    <source>
        <dbReference type="ARBA" id="ARBA00023077"/>
    </source>
</evidence>
<evidence type="ECO:0000256" key="10">
    <source>
        <dbReference type="SAM" id="MobiDB-lite"/>
    </source>
</evidence>
<dbReference type="Pfam" id="PF07715">
    <property type="entry name" value="Plug"/>
    <property type="match status" value="1"/>
</dbReference>
<keyword evidence="13" id="KW-0675">Receptor</keyword>
<comment type="subcellular location">
    <subcellularLocation>
        <location evidence="1 8">Cell outer membrane</location>
        <topology evidence="1 8">Multi-pass membrane protein</topology>
    </subcellularLocation>
</comment>
<reference evidence="14" key="1">
    <citation type="submission" date="2023-07" db="EMBL/GenBank/DDBJ databases">
        <title>Novel species isolated from saline lakes on Tibetan Plateau.</title>
        <authorList>
            <person name="Lu H."/>
        </authorList>
    </citation>
    <scope>NUCLEOTIDE SEQUENCE [LARGE SCALE GENOMIC DNA]</scope>
    <source>
        <strain evidence="14">CAK8W</strain>
    </source>
</reference>
<keyword evidence="6 8" id="KW-0472">Membrane</keyword>